<evidence type="ECO:0000313" key="27">
    <source>
        <dbReference type="Proteomes" id="UP001108240"/>
    </source>
</evidence>
<keyword evidence="4" id="KW-0597">Phosphoprotein</keyword>
<evidence type="ECO:0000256" key="23">
    <source>
        <dbReference type="SAM" id="Phobius"/>
    </source>
</evidence>
<dbReference type="InterPro" id="IPR006211">
    <property type="entry name" value="Furin-like_Cys-rich_dom"/>
</dbReference>
<feature type="region of interest" description="Disordered" evidence="22">
    <location>
        <begin position="1246"/>
        <end position="1275"/>
    </location>
</feature>
<feature type="binding site" evidence="20 21">
    <location>
        <position position="695"/>
    </location>
    <ligand>
        <name>ATP</name>
        <dbReference type="ChEBI" id="CHEBI:30616"/>
    </ligand>
</feature>
<name>A0A9J8CDC8_CYPCA</name>
<dbReference type="Pfam" id="PF07714">
    <property type="entry name" value="PK_Tyr_Ser-Thr"/>
    <property type="match status" value="1"/>
</dbReference>
<protein>
    <recommendedName>
        <fullName evidence="3 18">Receptor protein-tyrosine kinase</fullName>
        <ecNumber evidence="3 18">2.7.10.1</ecNumber>
    </recommendedName>
</protein>
<evidence type="ECO:0000256" key="17">
    <source>
        <dbReference type="ARBA" id="ARBA00051243"/>
    </source>
</evidence>
<dbReference type="InterPro" id="IPR001245">
    <property type="entry name" value="Ser-Thr/Tyr_kinase_cat_dom"/>
</dbReference>
<organism evidence="26 27">
    <name type="scientific">Cyprinus carpio carpio</name>
    <dbReference type="NCBI Taxonomy" id="630221"/>
    <lineage>
        <taxon>Eukaryota</taxon>
        <taxon>Metazoa</taxon>
        <taxon>Chordata</taxon>
        <taxon>Craniata</taxon>
        <taxon>Vertebrata</taxon>
        <taxon>Euteleostomi</taxon>
        <taxon>Actinopterygii</taxon>
        <taxon>Neopterygii</taxon>
        <taxon>Teleostei</taxon>
        <taxon>Ostariophysi</taxon>
        <taxon>Cypriniformes</taxon>
        <taxon>Cyprinidae</taxon>
        <taxon>Cyprininae</taxon>
        <taxon>Cyprinus</taxon>
    </lineage>
</organism>
<evidence type="ECO:0000256" key="20">
    <source>
        <dbReference type="PIRSR" id="PIRSR000619-2"/>
    </source>
</evidence>
<dbReference type="GO" id="GO:0004714">
    <property type="term" value="F:transmembrane receptor protein tyrosine kinase activity"/>
    <property type="evidence" value="ECO:0007669"/>
    <property type="project" value="UniProtKB-EC"/>
</dbReference>
<keyword evidence="5 18" id="KW-0808">Transferase</keyword>
<dbReference type="InterPro" id="IPR000494">
    <property type="entry name" value="Rcpt_L-dom"/>
</dbReference>
<dbReference type="GeneTree" id="ENSGT00940000154695"/>
<dbReference type="InterPro" id="IPR000719">
    <property type="entry name" value="Prot_kinase_dom"/>
</dbReference>
<keyword evidence="7 24" id="KW-0732">Signal</keyword>
<evidence type="ECO:0000256" key="4">
    <source>
        <dbReference type="ARBA" id="ARBA00022553"/>
    </source>
</evidence>
<dbReference type="GO" id="GO:0048468">
    <property type="term" value="P:cell development"/>
    <property type="evidence" value="ECO:0007669"/>
    <property type="project" value="UniProtKB-ARBA"/>
</dbReference>
<evidence type="ECO:0000256" key="6">
    <source>
        <dbReference type="ARBA" id="ARBA00022692"/>
    </source>
</evidence>
<reference evidence="26" key="1">
    <citation type="submission" date="2025-08" db="UniProtKB">
        <authorList>
            <consortium name="Ensembl"/>
        </authorList>
    </citation>
    <scope>IDENTIFICATION</scope>
</reference>
<dbReference type="InterPro" id="IPR017441">
    <property type="entry name" value="Protein_kinase_ATP_BS"/>
</dbReference>
<evidence type="ECO:0000256" key="1">
    <source>
        <dbReference type="ARBA" id="ARBA00004308"/>
    </source>
</evidence>
<evidence type="ECO:0000313" key="26">
    <source>
        <dbReference type="Ensembl" id="ENSCCRP00000167907.1"/>
    </source>
</evidence>
<dbReference type="InterPro" id="IPR011009">
    <property type="entry name" value="Kinase-like_dom_sf"/>
</dbReference>
<evidence type="ECO:0000256" key="14">
    <source>
        <dbReference type="ARBA" id="ARBA00023157"/>
    </source>
</evidence>
<dbReference type="Proteomes" id="UP001108240">
    <property type="component" value="Unplaced"/>
</dbReference>
<dbReference type="InterPro" id="IPR016245">
    <property type="entry name" value="Tyr_kinase_EGF/ERB/XmrK_rcpt"/>
</dbReference>
<reference evidence="26" key="2">
    <citation type="submission" date="2025-09" db="UniProtKB">
        <authorList>
            <consortium name="Ensembl"/>
        </authorList>
    </citation>
    <scope>IDENTIFICATION</scope>
</reference>
<keyword evidence="8 18" id="KW-0547">Nucleotide-binding</keyword>
<proteinExistence type="inferred from homology"/>
<dbReference type="InterPro" id="IPR006212">
    <property type="entry name" value="Furin_repeat"/>
</dbReference>
<dbReference type="PROSITE" id="PS00107">
    <property type="entry name" value="PROTEIN_KINASE_ATP"/>
    <property type="match status" value="1"/>
</dbReference>
<dbReference type="FunFam" id="3.80.20.20:FF:000003">
    <property type="entry name" value="Receptor protein-tyrosine kinase"/>
    <property type="match status" value="1"/>
</dbReference>
<dbReference type="GO" id="GO:0012505">
    <property type="term" value="C:endomembrane system"/>
    <property type="evidence" value="ECO:0007669"/>
    <property type="project" value="UniProtKB-SubCell"/>
</dbReference>
<dbReference type="Pfam" id="PF21314">
    <property type="entry name" value="TM_ErbB1"/>
    <property type="match status" value="1"/>
</dbReference>
<dbReference type="InterPro" id="IPR020635">
    <property type="entry name" value="Tyr_kinase_cat_dom"/>
</dbReference>
<evidence type="ECO:0000256" key="21">
    <source>
        <dbReference type="PROSITE-ProRule" id="PRU10141"/>
    </source>
</evidence>
<dbReference type="Gene3D" id="3.80.20.20">
    <property type="entry name" value="Receptor L-domain"/>
    <property type="match status" value="2"/>
</dbReference>
<evidence type="ECO:0000256" key="7">
    <source>
        <dbReference type="ARBA" id="ARBA00022729"/>
    </source>
</evidence>
<dbReference type="SUPFAM" id="SSF57184">
    <property type="entry name" value="Growth factor receptor domain"/>
    <property type="match status" value="2"/>
</dbReference>
<dbReference type="FunFam" id="2.10.220.10:FF:000001">
    <property type="entry name" value="Receptor protein-tyrosine kinase"/>
    <property type="match status" value="1"/>
</dbReference>
<dbReference type="PROSITE" id="PS50011">
    <property type="entry name" value="PROTEIN_KINASE_DOM"/>
    <property type="match status" value="1"/>
</dbReference>
<dbReference type="Gene3D" id="1.10.510.10">
    <property type="entry name" value="Transferase(Phosphotransferase) domain 1"/>
    <property type="match status" value="1"/>
</dbReference>
<feature type="domain" description="Protein kinase" evidence="25">
    <location>
        <begin position="662"/>
        <end position="929"/>
    </location>
</feature>
<dbReference type="InterPro" id="IPR009030">
    <property type="entry name" value="Growth_fac_rcpt_cys_sf"/>
</dbReference>
<dbReference type="Gene3D" id="6.10.250.2930">
    <property type="match status" value="1"/>
</dbReference>
<dbReference type="GO" id="GO:0043066">
    <property type="term" value="P:negative regulation of apoptotic process"/>
    <property type="evidence" value="ECO:0007669"/>
    <property type="project" value="TreeGrafter"/>
</dbReference>
<dbReference type="InterPro" id="IPR036941">
    <property type="entry name" value="Rcpt_L-dom_sf"/>
</dbReference>
<dbReference type="FunFam" id="1.10.510.10:FF:001512">
    <property type="entry name" value="Receptor tyrosine-protein kinase erbB-2"/>
    <property type="match status" value="1"/>
</dbReference>
<dbReference type="GO" id="GO:0005154">
    <property type="term" value="F:epidermal growth factor receptor binding"/>
    <property type="evidence" value="ECO:0007669"/>
    <property type="project" value="TreeGrafter"/>
</dbReference>
<evidence type="ECO:0000256" key="11">
    <source>
        <dbReference type="ARBA" id="ARBA00022989"/>
    </source>
</evidence>
<keyword evidence="15 18" id="KW-0675">Receptor</keyword>
<dbReference type="Gene3D" id="3.30.200.20">
    <property type="entry name" value="Phosphorylase Kinase, domain 1"/>
    <property type="match status" value="1"/>
</dbReference>
<dbReference type="SUPFAM" id="SSF56112">
    <property type="entry name" value="Protein kinase-like (PK-like)"/>
    <property type="match status" value="1"/>
</dbReference>
<dbReference type="GO" id="GO:0043235">
    <property type="term" value="C:receptor complex"/>
    <property type="evidence" value="ECO:0007669"/>
    <property type="project" value="TreeGrafter"/>
</dbReference>
<evidence type="ECO:0000256" key="12">
    <source>
        <dbReference type="ARBA" id="ARBA00023136"/>
    </source>
</evidence>
<evidence type="ECO:0000256" key="16">
    <source>
        <dbReference type="ARBA" id="ARBA00023180"/>
    </source>
</evidence>
<dbReference type="GO" id="GO:0005524">
    <property type="term" value="F:ATP binding"/>
    <property type="evidence" value="ECO:0007669"/>
    <property type="project" value="UniProtKB-UniRule"/>
</dbReference>
<evidence type="ECO:0000256" key="24">
    <source>
        <dbReference type="SAM" id="SignalP"/>
    </source>
</evidence>
<keyword evidence="27" id="KW-1185">Reference proteome</keyword>
<dbReference type="SMART" id="SM00219">
    <property type="entry name" value="TyrKc"/>
    <property type="match status" value="1"/>
</dbReference>
<keyword evidence="14" id="KW-1015">Disulfide bond</keyword>
<feature type="binding site" evidence="20">
    <location>
        <begin position="668"/>
        <end position="676"/>
    </location>
    <ligand>
        <name>ATP</name>
        <dbReference type="ChEBI" id="CHEBI:30616"/>
    </ligand>
</feature>
<evidence type="ECO:0000256" key="13">
    <source>
        <dbReference type="ARBA" id="ARBA00023137"/>
    </source>
</evidence>
<dbReference type="PROSITE" id="PS00109">
    <property type="entry name" value="PROTEIN_KINASE_TYR"/>
    <property type="match status" value="1"/>
</dbReference>
<dbReference type="Gene3D" id="2.10.220.10">
    <property type="entry name" value="Hormone Receptor, Insulin-like Growth Factor Receptor 1, Chain A, domain 2"/>
    <property type="match status" value="3"/>
</dbReference>
<dbReference type="FunFam" id="3.30.200.20:FF:000276">
    <property type="entry name" value="Receptor tyrosine-protein kinase erbB-3"/>
    <property type="match status" value="1"/>
</dbReference>
<dbReference type="SMART" id="SM00261">
    <property type="entry name" value="FU"/>
    <property type="match status" value="5"/>
</dbReference>
<dbReference type="Pfam" id="PF01030">
    <property type="entry name" value="Recep_L_domain"/>
    <property type="match status" value="2"/>
</dbReference>
<feature type="transmembrane region" description="Helical" evidence="23">
    <location>
        <begin position="596"/>
        <end position="619"/>
    </location>
</feature>
<comment type="similarity">
    <text evidence="18">Belongs to the protein kinase superfamily. Tyr protein kinase family. EGF receptor subfamily.</text>
</comment>
<comment type="catalytic activity">
    <reaction evidence="17">
        <text>L-tyrosyl-[protein] + ATP = O-phospho-L-tyrosyl-[protein] + ADP + H(+)</text>
        <dbReference type="Rhea" id="RHEA:10596"/>
        <dbReference type="Rhea" id="RHEA-COMP:10136"/>
        <dbReference type="Rhea" id="RHEA-COMP:20101"/>
        <dbReference type="ChEBI" id="CHEBI:15378"/>
        <dbReference type="ChEBI" id="CHEBI:30616"/>
        <dbReference type="ChEBI" id="CHEBI:46858"/>
        <dbReference type="ChEBI" id="CHEBI:61978"/>
        <dbReference type="ChEBI" id="CHEBI:456216"/>
        <dbReference type="EC" id="2.7.10.1"/>
    </reaction>
</comment>
<evidence type="ECO:0000256" key="22">
    <source>
        <dbReference type="SAM" id="MobiDB-lite"/>
    </source>
</evidence>
<feature type="region of interest" description="Disordered" evidence="22">
    <location>
        <begin position="1010"/>
        <end position="1092"/>
    </location>
</feature>
<comment type="subcellular location">
    <subcellularLocation>
        <location evidence="1">Endomembrane system</location>
    </subcellularLocation>
    <subcellularLocation>
        <location evidence="2">Membrane</location>
        <topology evidence="2">Single-pass type I membrane protein</topology>
    </subcellularLocation>
</comment>
<keyword evidence="16" id="KW-0325">Glycoprotein</keyword>
<keyword evidence="10 18" id="KW-0067">ATP-binding</keyword>
<evidence type="ECO:0000256" key="18">
    <source>
        <dbReference type="PIRNR" id="PIRNR000619"/>
    </source>
</evidence>
<feature type="compositionally biased region" description="Polar residues" evidence="22">
    <location>
        <begin position="1038"/>
        <end position="1058"/>
    </location>
</feature>
<evidence type="ECO:0000256" key="3">
    <source>
        <dbReference type="ARBA" id="ARBA00011902"/>
    </source>
</evidence>
<feature type="chain" id="PRO_5039938368" description="Receptor protein-tyrosine kinase" evidence="24">
    <location>
        <begin position="25"/>
        <end position="1367"/>
    </location>
</feature>
<dbReference type="InterPro" id="IPR050122">
    <property type="entry name" value="RTK"/>
</dbReference>
<dbReference type="Ensembl" id="ENSCCRT00000172664.1">
    <property type="protein sequence ID" value="ENSCCRP00000167907.1"/>
    <property type="gene ID" value="ENSCCRG00000029972.2"/>
</dbReference>
<keyword evidence="11 23" id="KW-1133">Transmembrane helix</keyword>
<dbReference type="PRINTS" id="PR00109">
    <property type="entry name" value="TYRKINASE"/>
</dbReference>
<evidence type="ECO:0000256" key="5">
    <source>
        <dbReference type="ARBA" id="ARBA00022679"/>
    </source>
</evidence>
<dbReference type="GO" id="GO:0038127">
    <property type="term" value="P:ERBB signaling pathway"/>
    <property type="evidence" value="ECO:0007669"/>
    <property type="project" value="UniProtKB-ARBA"/>
</dbReference>
<dbReference type="CDD" id="cd00064">
    <property type="entry name" value="FU"/>
    <property type="match status" value="3"/>
</dbReference>
<evidence type="ECO:0000256" key="19">
    <source>
        <dbReference type="PIRSR" id="PIRSR000619-1"/>
    </source>
</evidence>
<dbReference type="Pfam" id="PF14843">
    <property type="entry name" value="GF_recep_IV"/>
    <property type="match status" value="1"/>
</dbReference>
<dbReference type="GO" id="GO:0030182">
    <property type="term" value="P:neuron differentiation"/>
    <property type="evidence" value="ECO:0007669"/>
    <property type="project" value="UniProtKB-ARBA"/>
</dbReference>
<dbReference type="PIRSF" id="PIRSF000619">
    <property type="entry name" value="TyrPK_EGF-R"/>
    <property type="match status" value="1"/>
</dbReference>
<evidence type="ECO:0000256" key="15">
    <source>
        <dbReference type="ARBA" id="ARBA00023170"/>
    </source>
</evidence>
<evidence type="ECO:0000256" key="10">
    <source>
        <dbReference type="ARBA" id="ARBA00022840"/>
    </source>
</evidence>
<dbReference type="SUPFAM" id="SSF52058">
    <property type="entry name" value="L domain-like"/>
    <property type="match status" value="2"/>
</dbReference>
<feature type="active site" description="Proton acceptor" evidence="19">
    <location>
        <position position="787"/>
    </location>
</feature>
<dbReference type="PANTHER" id="PTHR24416:SF90">
    <property type="entry name" value="RECEPTOR TYROSINE-PROTEIN KINASE ERBB-4"/>
    <property type="match status" value="1"/>
</dbReference>
<keyword evidence="12 18" id="KW-0472">Membrane</keyword>
<dbReference type="EC" id="2.7.10.1" evidence="3 18"/>
<keyword evidence="9 18" id="KW-0418">Kinase</keyword>
<evidence type="ECO:0000256" key="9">
    <source>
        <dbReference type="ARBA" id="ARBA00022777"/>
    </source>
</evidence>
<feature type="signal peptide" evidence="24">
    <location>
        <begin position="1"/>
        <end position="24"/>
    </location>
</feature>
<evidence type="ECO:0000259" key="25">
    <source>
        <dbReference type="PROSITE" id="PS50011"/>
    </source>
</evidence>
<keyword evidence="13 18" id="KW-0829">Tyrosine-protein kinase</keyword>
<dbReference type="CDD" id="cd12092">
    <property type="entry name" value="TM_ErbB4"/>
    <property type="match status" value="1"/>
</dbReference>
<dbReference type="GO" id="GO:0009925">
    <property type="term" value="C:basal plasma membrane"/>
    <property type="evidence" value="ECO:0007669"/>
    <property type="project" value="TreeGrafter"/>
</dbReference>
<dbReference type="GO" id="GO:0050793">
    <property type="term" value="P:regulation of developmental process"/>
    <property type="evidence" value="ECO:0007669"/>
    <property type="project" value="UniProtKB-ARBA"/>
</dbReference>
<evidence type="ECO:0000256" key="2">
    <source>
        <dbReference type="ARBA" id="ARBA00004479"/>
    </source>
</evidence>
<dbReference type="InterPro" id="IPR044912">
    <property type="entry name" value="Egfr_JX_dom"/>
</dbReference>
<evidence type="ECO:0000256" key="8">
    <source>
        <dbReference type="ARBA" id="ARBA00022741"/>
    </source>
</evidence>
<sequence>MWSARFPLFFCLVFITVVVQRSSGQSVCSGTDNKLSTLSDLDQQYKTLRKFYENCEVVMGNLEITSIERNRNLSFLKSIREVTGYVLVALNQFDYLPLENLRIIRGTKLYEGRYALAIFLNYRRDGSFGLRQLGLKNLTGRRCHRSCNGRCWGPQEDQCQSLTKTVCAEQCDGRCFGPYVSNCCHRECAGGCFGPKDTDCFACTNFNDSGACVTQCPQPFVYNPTTFQLEHNPNAKYTYGAFCVKKCPHNFVVDHSSCVKACPSNKMEVEENHIKMCIPCTDICPKMCDGIGTGKLQTAQTVDSSNIEMFVNCTKINGNLIFLITGIKGDMYHGIGALDPERLNVFWTVREITGYLNIQSWPENMTDLGVFSNLVTIGGRTLYSGISLLILKQRWISSLKFQSLKEISAGNVYMTNNSQLCFYNTVNWTSLFRTSTQRALIKNNRDPRECTQQRMVCDPLCSVAGCWGPGPDQCLSCKYFSRGKTCVKACHLYDGDVREFANGSVCVECDSQCEKAEDKTFTCHGPGPDHCVKCLHLKDGPNCVEKCPDGLQGANSFIFKYAETNNECHPCHPNCTQGCTGPQIQDCIGMLDRTPLIAAGVIGGMFVVVIVALGFAIFFRRKSIKKKRALRRFLETELVEPLTPSGTAPNQAQLRILKETELKRVKILGTGAFGTVYKGIWVPEGETVKIPVAIKILNESTGPKANVEFMDEALIMASMEHPHLVRLLGVCLSPTIQLVTQLMPHGCLLDYVHEHQENIGSQLLLNWCVQIAKGMMYLEERRLVHRDLAARNVLVKSPNHIKITDFGLARLLKTDKKEYSADGGKMPIKWMALECIHYRKFTHQSDVWSYGVTIWELMTFGGKPYDGIPTREIPDILEKGERLPQPPICTIDVYMVMVKCWMIDADSRPRFKELAAEFSRMARDPQRYLVIQGDDRMKLPSPNHSKFFQSLLDEEELDDLMDAEEYLVPHSLNAPPTSHMPRPHVDANQNQFVYRDGSLCPEEVIGSRPHEAVATGSGPSVPAGIQRSGLDPADEQHCNGSLKKQPTAHSVEDSSGQRYSADPTVLLGEKGQREDTDEDGYMSPMKDKISKNHLNPVEENPFVTRRKNKDIHALDNLGYHSTPDGKPSCEDEYINEPLYLNTFNNTSGMNQEMLRKNGVSIPLQVTTAAHTQGTHVPHITQLGKPHHHSHGPHVHFAIPPVQPVHPGPMIQNDQHTHSVQLVHDHGSKSVPPAQAGQLCLVSHQVQPGHPNKSNRSPQQFHLAKSGKGGTMGLPGHPVQPGTQIGTALVDKMYKNSFDNPEYWQQSLPPKVTPQNSQDSSVICNNKFLYKQNGHIKTAVAENPEYLSGMKPGTVLPPPPYRQRNTVV</sequence>
<dbReference type="InterPro" id="IPR008266">
    <property type="entry name" value="Tyr_kinase_AS"/>
</dbReference>
<dbReference type="PANTHER" id="PTHR24416">
    <property type="entry name" value="TYROSINE-PROTEIN KINASE RECEPTOR"/>
    <property type="match status" value="1"/>
</dbReference>
<dbReference type="InterPro" id="IPR032778">
    <property type="entry name" value="GF_recep_IV"/>
</dbReference>
<dbReference type="GO" id="GO:0009966">
    <property type="term" value="P:regulation of signal transduction"/>
    <property type="evidence" value="ECO:0007669"/>
    <property type="project" value="UniProtKB-ARBA"/>
</dbReference>
<dbReference type="GO" id="GO:0008284">
    <property type="term" value="P:positive regulation of cell population proliferation"/>
    <property type="evidence" value="ECO:0007669"/>
    <property type="project" value="TreeGrafter"/>
</dbReference>
<dbReference type="Pfam" id="PF00757">
    <property type="entry name" value="Furin-like"/>
    <property type="match status" value="1"/>
</dbReference>
<accession>A0A9J8CDC8</accession>
<dbReference type="InterPro" id="IPR049328">
    <property type="entry name" value="TM_ErbB1"/>
</dbReference>
<keyword evidence="6 23" id="KW-0812">Transmembrane</keyword>
<dbReference type="FunFam" id="2.10.220.10:FF:000004">
    <property type="entry name" value="Receptor protein-tyrosine kinase"/>
    <property type="match status" value="1"/>
</dbReference>